<organism evidence="2 3">
    <name type="scientific">Lichtheimia ornata</name>
    <dbReference type="NCBI Taxonomy" id="688661"/>
    <lineage>
        <taxon>Eukaryota</taxon>
        <taxon>Fungi</taxon>
        <taxon>Fungi incertae sedis</taxon>
        <taxon>Mucoromycota</taxon>
        <taxon>Mucoromycotina</taxon>
        <taxon>Mucoromycetes</taxon>
        <taxon>Mucorales</taxon>
        <taxon>Lichtheimiaceae</taxon>
        <taxon>Lichtheimia</taxon>
    </lineage>
</organism>
<reference evidence="2 3" key="1">
    <citation type="submission" date="2023-03" db="EMBL/GenBank/DDBJ databases">
        <title>Genome sequence of Lichtheimia ornata CBS 291.66.</title>
        <authorList>
            <person name="Mohabir J.T."/>
            <person name="Shea T.P."/>
            <person name="Kurbessoian T."/>
            <person name="Berby B."/>
            <person name="Fontaine J."/>
            <person name="Livny J."/>
            <person name="Gnirke A."/>
            <person name="Stajich J.E."/>
            <person name="Cuomo C.A."/>
        </authorList>
    </citation>
    <scope>NUCLEOTIDE SEQUENCE [LARGE SCALE GENOMIC DNA]</scope>
    <source>
        <strain evidence="2">CBS 291.66</strain>
    </source>
</reference>
<feature type="compositionally biased region" description="Low complexity" evidence="1">
    <location>
        <begin position="123"/>
        <end position="150"/>
    </location>
</feature>
<feature type="compositionally biased region" description="Polar residues" evidence="1">
    <location>
        <begin position="108"/>
        <end position="122"/>
    </location>
</feature>
<feature type="compositionally biased region" description="Polar residues" evidence="1">
    <location>
        <begin position="313"/>
        <end position="331"/>
    </location>
</feature>
<proteinExistence type="predicted"/>
<dbReference type="RefSeq" id="XP_058341091.1">
    <property type="nucleotide sequence ID" value="XM_058488198.1"/>
</dbReference>
<dbReference type="EMBL" id="JARTCD010000042">
    <property type="protein sequence ID" value="KAJ8656178.1"/>
    <property type="molecule type" value="Genomic_DNA"/>
</dbReference>
<keyword evidence="3" id="KW-1185">Reference proteome</keyword>
<dbReference type="AlphaFoldDB" id="A0AAD7UYU1"/>
<evidence type="ECO:0000256" key="1">
    <source>
        <dbReference type="SAM" id="MobiDB-lite"/>
    </source>
</evidence>
<accession>A0AAD7UYU1</accession>
<feature type="region of interest" description="Disordered" evidence="1">
    <location>
        <begin position="14"/>
        <end position="150"/>
    </location>
</feature>
<feature type="compositionally biased region" description="Basic residues" evidence="1">
    <location>
        <begin position="88"/>
        <end position="101"/>
    </location>
</feature>
<evidence type="ECO:0000313" key="3">
    <source>
        <dbReference type="Proteomes" id="UP001234581"/>
    </source>
</evidence>
<dbReference type="Proteomes" id="UP001234581">
    <property type="component" value="Unassembled WGS sequence"/>
</dbReference>
<evidence type="ECO:0000313" key="2">
    <source>
        <dbReference type="EMBL" id="KAJ8656178.1"/>
    </source>
</evidence>
<feature type="compositionally biased region" description="Basic residues" evidence="1">
    <location>
        <begin position="48"/>
        <end position="69"/>
    </location>
</feature>
<gene>
    <name evidence="2" type="ORF">O0I10_008191</name>
</gene>
<protein>
    <submittedName>
        <fullName evidence="2">Uncharacterized protein</fullName>
    </submittedName>
</protein>
<feature type="compositionally biased region" description="Low complexity" evidence="1">
    <location>
        <begin position="189"/>
        <end position="208"/>
    </location>
</feature>
<feature type="compositionally biased region" description="Polar residues" evidence="1">
    <location>
        <begin position="36"/>
        <end position="46"/>
    </location>
</feature>
<name>A0AAD7UYU1_9FUNG</name>
<comment type="caution">
    <text evidence="2">The sequence shown here is derived from an EMBL/GenBank/DDBJ whole genome shotgun (WGS) entry which is preliminary data.</text>
</comment>
<feature type="region of interest" description="Disordered" evidence="1">
    <location>
        <begin position="189"/>
        <end position="227"/>
    </location>
</feature>
<feature type="region of interest" description="Disordered" evidence="1">
    <location>
        <begin position="294"/>
        <end position="335"/>
    </location>
</feature>
<sequence length="353" mass="38806">MDDSDILPSLVKSKNKFVIGGDDSTALPSSPPPAEITSNSATNNNTGRRSHRHHVKRRSVGHVKMRPLSRVHSNSLTDTEAEPDDGKKKRAPLRRSQSHRSLRVEGSLNMTLSSTTPIVTRTSTSSQQSNKMSSSSDHSSCCSSSNPSSLHVSQGVVAQPIAQTFHAIANNIVVPEPRAAYSAAQIISSSSPRSYENTNALLPSSSSSMHHHHSPSSSRGGQQQRRRRRRILLRSQFLTPDHDPVQDPVEQVDSEYQLIREYQDPMVESLVRCMLRKRRINVNRTMSSSAVHQLAPTPMHTAQRAAARRHHNTSSPRPTSPVTASPSNASGSGLLGIRWSTATSLWDRMMRST</sequence>
<dbReference type="GeneID" id="83215598"/>